<protein>
    <submittedName>
        <fullName evidence="2">Uncharacterized protein</fullName>
    </submittedName>
</protein>
<feature type="transmembrane region" description="Helical" evidence="1">
    <location>
        <begin position="33"/>
        <end position="50"/>
    </location>
</feature>
<evidence type="ECO:0000256" key="1">
    <source>
        <dbReference type="SAM" id="Phobius"/>
    </source>
</evidence>
<gene>
    <name evidence="2" type="ORF">CGERO_00195</name>
</gene>
<organism evidence="2 3">
    <name type="scientific">Corynebacterium gerontici</name>
    <dbReference type="NCBI Taxonomy" id="2079234"/>
    <lineage>
        <taxon>Bacteria</taxon>
        <taxon>Bacillati</taxon>
        <taxon>Actinomycetota</taxon>
        <taxon>Actinomycetes</taxon>
        <taxon>Mycobacteriales</taxon>
        <taxon>Corynebacteriaceae</taxon>
        <taxon>Corynebacterium</taxon>
    </lineage>
</organism>
<keyword evidence="1" id="KW-0472">Membrane</keyword>
<evidence type="ECO:0000313" key="3">
    <source>
        <dbReference type="Proteomes" id="UP000271587"/>
    </source>
</evidence>
<sequence length="82" mass="8822" precursor="true">MIMTIIAVICVCFAAFIAPKAFAKLGSTGQRLLAAFVFVLSLISFVVTSYKADMSPYLVLGALLLALFFGGMPGVIQKRRMT</sequence>
<dbReference type="AlphaFoldDB" id="A0A3G6IXK2"/>
<evidence type="ECO:0000313" key="2">
    <source>
        <dbReference type="EMBL" id="AZA10377.1"/>
    </source>
</evidence>
<name>A0A3G6IXK2_9CORY</name>
<dbReference type="Proteomes" id="UP000271587">
    <property type="component" value="Chromosome"/>
</dbReference>
<accession>A0A3G6IXK2</accession>
<dbReference type="KEGG" id="cgk:CGERO_00195"/>
<feature type="transmembrane region" description="Helical" evidence="1">
    <location>
        <begin position="57"/>
        <end position="76"/>
    </location>
</feature>
<keyword evidence="3" id="KW-1185">Reference proteome</keyword>
<reference evidence="2 3" key="1">
    <citation type="submission" date="2018-11" db="EMBL/GenBank/DDBJ databases">
        <authorList>
            <person name="Kleinhagauer T."/>
            <person name="Glaeser S.P."/>
            <person name="Spergser J."/>
            <person name="Ruckert C."/>
            <person name="Kaempfer P."/>
            <person name="Busse H.-J."/>
        </authorList>
    </citation>
    <scope>NUCLEOTIDE SEQUENCE [LARGE SCALE GENOMIC DNA]</scope>
    <source>
        <strain evidence="2 3">W8</strain>
    </source>
</reference>
<keyword evidence="1" id="KW-0812">Transmembrane</keyword>
<proteinExistence type="predicted"/>
<keyword evidence="1" id="KW-1133">Transmembrane helix</keyword>
<dbReference type="EMBL" id="CP033897">
    <property type="protein sequence ID" value="AZA10377.1"/>
    <property type="molecule type" value="Genomic_DNA"/>
</dbReference>